<dbReference type="SUPFAM" id="SSF46785">
    <property type="entry name" value="Winged helix' DNA-binding domain"/>
    <property type="match status" value="1"/>
</dbReference>
<dbReference type="PIRSF" id="PIRSF016838">
    <property type="entry name" value="PafC"/>
    <property type="match status" value="1"/>
</dbReference>
<dbReference type="AlphaFoldDB" id="A0A1H6EER8"/>
<name>A0A1H6EER8_9PSEU</name>
<feature type="domain" description="HTH deoR-type" evidence="3">
    <location>
        <begin position="2"/>
        <end position="75"/>
    </location>
</feature>
<sequence length="320" mass="34916">MRADRLLSLLLLLQNRGRMTATELAAELEVSVRTVYRDVEALGAAGVPVCADRGPDGGYRLLDGYRTRLTGLTDAEAGSLFLSGAPGPAQDLGLGAVLATAQLKVQAALPAELAERARRIQDRFHLDAPGWFRDADDVPHLAEIARAVWEQRVLHAHYRRWNGEVHRELHPLGIVLKGGIWYLVARAGEAVRTYRIARFLDVRIEPGTFDRPTGFDLAASWAESARRMEESMVRGTARLRLSPVAQRLLPAQFGAKGTRALAEAGPPDEHGWVEVDLPVERTSVAVHDVLRLGAEAEVLAPPELRAAVAETVTALAARYA</sequence>
<dbReference type="GO" id="GO:0003677">
    <property type="term" value="F:DNA binding"/>
    <property type="evidence" value="ECO:0007669"/>
    <property type="project" value="UniProtKB-KW"/>
</dbReference>
<keyword evidence="1" id="KW-0805">Transcription regulation</keyword>
<evidence type="ECO:0000313" key="5">
    <source>
        <dbReference type="EMBL" id="SFD20525.1"/>
    </source>
</evidence>
<evidence type="ECO:0000259" key="3">
    <source>
        <dbReference type="PROSITE" id="PS51000"/>
    </source>
</evidence>
<dbReference type="Proteomes" id="UP000199690">
    <property type="component" value="Unassembled WGS sequence"/>
</dbReference>
<dbReference type="PANTHER" id="PTHR34580">
    <property type="match status" value="1"/>
</dbReference>
<dbReference type="PROSITE" id="PS51000">
    <property type="entry name" value="HTH_DEOR_2"/>
    <property type="match status" value="1"/>
</dbReference>
<evidence type="ECO:0000256" key="1">
    <source>
        <dbReference type="ARBA" id="ARBA00023015"/>
    </source>
</evidence>
<dbReference type="Pfam" id="PF25583">
    <property type="entry name" value="WCX"/>
    <property type="match status" value="1"/>
</dbReference>
<evidence type="ECO:0000313" key="6">
    <source>
        <dbReference type="Proteomes" id="UP000199690"/>
    </source>
</evidence>
<accession>A0A1H6EER8</accession>
<dbReference type="InterPro" id="IPR001034">
    <property type="entry name" value="DeoR_HTH"/>
</dbReference>
<dbReference type="PANTHER" id="PTHR34580:SF1">
    <property type="entry name" value="PROTEIN PAFC"/>
    <property type="match status" value="1"/>
</dbReference>
<proteinExistence type="predicted"/>
<dbReference type="InterPro" id="IPR028349">
    <property type="entry name" value="PafC-like"/>
</dbReference>
<keyword evidence="6" id="KW-1185">Reference proteome</keyword>
<dbReference type="PROSITE" id="PS52050">
    <property type="entry name" value="WYL"/>
    <property type="match status" value="1"/>
</dbReference>
<dbReference type="InterPro" id="IPR026881">
    <property type="entry name" value="WYL_dom"/>
</dbReference>
<dbReference type="InterPro" id="IPR051534">
    <property type="entry name" value="CBASS_pafABC_assoc_protein"/>
</dbReference>
<dbReference type="Pfam" id="PF13280">
    <property type="entry name" value="WYL"/>
    <property type="match status" value="1"/>
</dbReference>
<dbReference type="SMR" id="A0A1H6EER8"/>
<dbReference type="Gene3D" id="1.10.10.10">
    <property type="entry name" value="Winged helix-like DNA-binding domain superfamily/Winged helix DNA-binding domain"/>
    <property type="match status" value="1"/>
</dbReference>
<organism evidence="4 7">
    <name type="scientific">Saccharopolyspora kobensis</name>
    <dbReference type="NCBI Taxonomy" id="146035"/>
    <lineage>
        <taxon>Bacteria</taxon>
        <taxon>Bacillati</taxon>
        <taxon>Actinomycetota</taxon>
        <taxon>Actinomycetes</taxon>
        <taxon>Pseudonocardiales</taxon>
        <taxon>Pseudonocardiaceae</taxon>
        <taxon>Saccharopolyspora</taxon>
    </lineage>
</organism>
<evidence type="ECO:0000313" key="7">
    <source>
        <dbReference type="Proteomes" id="UP000236729"/>
    </source>
</evidence>
<dbReference type="InterPro" id="IPR057727">
    <property type="entry name" value="WCX_dom"/>
</dbReference>
<evidence type="ECO:0000256" key="2">
    <source>
        <dbReference type="ARBA" id="ARBA00023163"/>
    </source>
</evidence>
<gene>
    <name evidence="4" type="ORF">SAMN02982929_06368</name>
    <name evidence="5" type="ORF">SAMN05216506_10358</name>
</gene>
<keyword evidence="2" id="KW-0804">Transcription</keyword>
<protein>
    <submittedName>
        <fullName evidence="4">Predicted DNA-binding transcriptional regulator YafY, contains an HTH and WYL domains</fullName>
    </submittedName>
</protein>
<dbReference type="InterPro" id="IPR013196">
    <property type="entry name" value="HTH_11"/>
</dbReference>
<reference evidence="4" key="2">
    <citation type="submission" date="2016-10" db="EMBL/GenBank/DDBJ databases">
        <authorList>
            <person name="de Groot N.N."/>
        </authorList>
    </citation>
    <scope>NUCLEOTIDE SEQUENCE [LARGE SCALE GENOMIC DNA]</scope>
    <source>
        <strain evidence="4">ATCC 20501</strain>
    </source>
</reference>
<evidence type="ECO:0000313" key="4">
    <source>
        <dbReference type="EMBL" id="SEG96318.1"/>
    </source>
</evidence>
<dbReference type="InterPro" id="IPR036388">
    <property type="entry name" value="WH-like_DNA-bd_sf"/>
</dbReference>
<accession>A0A1I1QEP1</accession>
<dbReference type="RefSeq" id="WP_093350331.1">
    <property type="nucleotide sequence ID" value="NZ_FNVB01000011.1"/>
</dbReference>
<dbReference type="Proteomes" id="UP000236729">
    <property type="component" value="Unassembled WGS sequence"/>
</dbReference>
<dbReference type="InterPro" id="IPR036390">
    <property type="entry name" value="WH_DNA-bd_sf"/>
</dbReference>
<reference evidence="6 7" key="1">
    <citation type="submission" date="2016-10" db="EMBL/GenBank/DDBJ databases">
        <authorList>
            <person name="Varghese N."/>
            <person name="Submissions S."/>
        </authorList>
    </citation>
    <scope>NUCLEOTIDE SEQUENCE [LARGE SCALE GENOMIC DNA]</scope>
    <source>
        <strain evidence="7">ATCC 20501</strain>
        <strain evidence="5 6">CGMCC 4.3529</strain>
    </source>
</reference>
<keyword evidence="4" id="KW-0238">DNA-binding</keyword>
<dbReference type="Pfam" id="PF08279">
    <property type="entry name" value="HTH_11"/>
    <property type="match status" value="1"/>
</dbReference>
<dbReference type="EMBL" id="FOME01000003">
    <property type="protein sequence ID" value="SFD20525.1"/>
    <property type="molecule type" value="Genomic_DNA"/>
</dbReference>
<dbReference type="GO" id="GO:0003700">
    <property type="term" value="F:DNA-binding transcription factor activity"/>
    <property type="evidence" value="ECO:0007669"/>
    <property type="project" value="InterPro"/>
</dbReference>
<dbReference type="EMBL" id="FNVB01000011">
    <property type="protein sequence ID" value="SEG96318.1"/>
    <property type="molecule type" value="Genomic_DNA"/>
</dbReference>